<gene>
    <name evidence="2" type="ORF">JD77_06007</name>
</gene>
<protein>
    <submittedName>
        <fullName evidence="2">Polysaccharide deacetylase</fullName>
    </submittedName>
</protein>
<organism evidence="2 3">
    <name type="scientific">Micromonospora olivasterospora</name>
    <dbReference type="NCBI Taxonomy" id="1880"/>
    <lineage>
        <taxon>Bacteria</taxon>
        <taxon>Bacillati</taxon>
        <taxon>Actinomycetota</taxon>
        <taxon>Actinomycetes</taxon>
        <taxon>Micromonosporales</taxon>
        <taxon>Micromonosporaceae</taxon>
        <taxon>Micromonospora</taxon>
    </lineage>
</organism>
<dbReference type="Gene3D" id="3.20.20.370">
    <property type="entry name" value="Glycoside hydrolase/deacetylase"/>
    <property type="match status" value="1"/>
</dbReference>
<dbReference type="SUPFAM" id="SSF88713">
    <property type="entry name" value="Glycoside hydrolase/deacetylase"/>
    <property type="match status" value="1"/>
</dbReference>
<dbReference type="Pfam" id="PF01522">
    <property type="entry name" value="Polysacc_deac_1"/>
    <property type="match status" value="1"/>
</dbReference>
<dbReference type="InterPro" id="IPR002509">
    <property type="entry name" value="NODB_dom"/>
</dbReference>
<name>A0A562IJC2_MICOL</name>
<dbReference type="GO" id="GO:0005975">
    <property type="term" value="P:carbohydrate metabolic process"/>
    <property type="evidence" value="ECO:0007669"/>
    <property type="project" value="InterPro"/>
</dbReference>
<dbReference type="EMBL" id="VLKE01000001">
    <property type="protein sequence ID" value="TWH70982.1"/>
    <property type="molecule type" value="Genomic_DNA"/>
</dbReference>
<dbReference type="Proteomes" id="UP000319825">
    <property type="component" value="Unassembled WGS sequence"/>
</dbReference>
<dbReference type="InterPro" id="IPR011330">
    <property type="entry name" value="Glyco_hydro/deAcase_b/a-brl"/>
</dbReference>
<proteinExistence type="predicted"/>
<evidence type="ECO:0000313" key="2">
    <source>
        <dbReference type="EMBL" id="TWH70982.1"/>
    </source>
</evidence>
<sequence>MSEPISPNGPVKVAITVDDFLQWKMVPFPTGYSAERVVSSLTSAFADFGITDCYAFFSTGPMEQDPSLREQVEAWCAAGHHVGNHTHNHASPDWVPASAFTADIKLSEDYIGSFIEAAPVKYFRYPMDMWGAEAEKVADIHHFLAKENYIPAPVSYWFYDAQFVAPYWRAVESADSDAAAWLVRTYAETAVDQLRRHAAVSREMFGRDPIFISVFHGTAVTSDSVRPMLEALVAAGVEFVSLEKGMRDPLNALPAPMHTRLFRNSTQKWADHLGVSFEGTPPLETLSRMEAVSPREGMSYEDVFGAMRNHAAKEVGGTVAGGEFDWQSAVRPIHD</sequence>
<keyword evidence="3" id="KW-1185">Reference proteome</keyword>
<evidence type="ECO:0000313" key="3">
    <source>
        <dbReference type="Proteomes" id="UP000319825"/>
    </source>
</evidence>
<evidence type="ECO:0000259" key="1">
    <source>
        <dbReference type="Pfam" id="PF01522"/>
    </source>
</evidence>
<dbReference type="GO" id="GO:0016810">
    <property type="term" value="F:hydrolase activity, acting on carbon-nitrogen (but not peptide) bonds"/>
    <property type="evidence" value="ECO:0007669"/>
    <property type="project" value="InterPro"/>
</dbReference>
<dbReference type="AlphaFoldDB" id="A0A562IJC2"/>
<feature type="domain" description="NodB homology" evidence="1">
    <location>
        <begin position="13"/>
        <end position="138"/>
    </location>
</feature>
<accession>A0A562IJC2</accession>
<dbReference type="OrthoDB" id="9763050at2"/>
<comment type="caution">
    <text evidence="2">The sequence shown here is derived from an EMBL/GenBank/DDBJ whole genome shotgun (WGS) entry which is preliminary data.</text>
</comment>
<reference evidence="2 3" key="1">
    <citation type="submission" date="2019-07" db="EMBL/GenBank/DDBJ databases">
        <title>R&amp;d 2014.</title>
        <authorList>
            <person name="Klenk H.-P."/>
        </authorList>
    </citation>
    <scope>NUCLEOTIDE SEQUENCE [LARGE SCALE GENOMIC DNA]</scope>
    <source>
        <strain evidence="2 3">DSM 43868</strain>
    </source>
</reference>
<dbReference type="RefSeq" id="WP_145777142.1">
    <property type="nucleotide sequence ID" value="NZ_BAAATQ010000205.1"/>
</dbReference>